<dbReference type="EMBL" id="CM045765">
    <property type="protein sequence ID" value="KAI8001521.1"/>
    <property type="molecule type" value="Genomic_DNA"/>
</dbReference>
<gene>
    <name evidence="1" type="ORF">LOK49_LG09G00686</name>
</gene>
<dbReference type="Proteomes" id="UP001060215">
    <property type="component" value="Chromosome 8"/>
</dbReference>
<accession>A0ACC0GN63</accession>
<protein>
    <submittedName>
        <fullName evidence="1">Uncharacterized protein</fullName>
    </submittedName>
</protein>
<keyword evidence="2" id="KW-1185">Reference proteome</keyword>
<reference evidence="1 2" key="1">
    <citation type="journal article" date="2022" name="Plant J.">
        <title>Chromosome-level genome of Camellia lanceoleosa provides a valuable resource for understanding genome evolution and self-incompatibility.</title>
        <authorList>
            <person name="Gong W."/>
            <person name="Xiao S."/>
            <person name="Wang L."/>
            <person name="Liao Z."/>
            <person name="Chang Y."/>
            <person name="Mo W."/>
            <person name="Hu G."/>
            <person name="Li W."/>
            <person name="Zhao G."/>
            <person name="Zhu H."/>
            <person name="Hu X."/>
            <person name="Ji K."/>
            <person name="Xiang X."/>
            <person name="Song Q."/>
            <person name="Yuan D."/>
            <person name="Jin S."/>
            <person name="Zhang L."/>
        </authorList>
    </citation>
    <scope>NUCLEOTIDE SEQUENCE [LARGE SCALE GENOMIC DNA]</scope>
    <source>
        <strain evidence="1">SQ_2022a</strain>
    </source>
</reference>
<comment type="caution">
    <text evidence="1">The sequence shown here is derived from an EMBL/GenBank/DDBJ whole genome shotgun (WGS) entry which is preliminary data.</text>
</comment>
<name>A0ACC0GN63_9ERIC</name>
<evidence type="ECO:0000313" key="1">
    <source>
        <dbReference type="EMBL" id="KAI8001521.1"/>
    </source>
</evidence>
<proteinExistence type="predicted"/>
<organism evidence="1 2">
    <name type="scientific">Camellia lanceoleosa</name>
    <dbReference type="NCBI Taxonomy" id="1840588"/>
    <lineage>
        <taxon>Eukaryota</taxon>
        <taxon>Viridiplantae</taxon>
        <taxon>Streptophyta</taxon>
        <taxon>Embryophyta</taxon>
        <taxon>Tracheophyta</taxon>
        <taxon>Spermatophyta</taxon>
        <taxon>Magnoliopsida</taxon>
        <taxon>eudicotyledons</taxon>
        <taxon>Gunneridae</taxon>
        <taxon>Pentapetalae</taxon>
        <taxon>asterids</taxon>
        <taxon>Ericales</taxon>
        <taxon>Theaceae</taxon>
        <taxon>Camellia</taxon>
    </lineage>
</organism>
<sequence length="211" mass="24219">MSTVKSSEKKRVSESEASKLEKLKRVVAEDDFDADLSNDINGIMSALQQIREKAHKDGQKKNEETISSVSSEIKFKLDELKVKFEKERQSLAKALSKSSKECENLLKNETAKYQAVHEIFCKEKAAHLQTLKDTISKHEEEKERLFMRYEQQRKKEKSMLSEHEKACANKIAELDESLTKKKQDDKTFSVLRKTLGSFLGNASDEDFPPDD</sequence>
<evidence type="ECO:0000313" key="2">
    <source>
        <dbReference type="Proteomes" id="UP001060215"/>
    </source>
</evidence>